<reference evidence="1" key="1">
    <citation type="submission" date="2022-02" db="EMBL/GenBank/DDBJ databases">
        <title>Plant Genome Project.</title>
        <authorList>
            <person name="Zhang R.-G."/>
        </authorList>
    </citation>
    <scope>NUCLEOTIDE SEQUENCE</scope>
    <source>
        <strain evidence="1">AT1</strain>
    </source>
</reference>
<name>A0ACC0NR58_RHOML</name>
<evidence type="ECO:0000313" key="2">
    <source>
        <dbReference type="Proteomes" id="UP001062846"/>
    </source>
</evidence>
<comment type="caution">
    <text evidence="1">The sequence shown here is derived from an EMBL/GenBank/DDBJ whole genome shotgun (WGS) entry which is preliminary data.</text>
</comment>
<gene>
    <name evidence="1" type="ORF">RHMOL_Rhmol05G0171500</name>
</gene>
<sequence length="72" mass="7681">MGPAAGKLYFDFGISLSLNNSRCFQQQPLLPPPQASAGQSPFLFPSSPLPFGCFLSPQSSYPLLSSSLLFSP</sequence>
<evidence type="ECO:0000313" key="1">
    <source>
        <dbReference type="EMBL" id="KAI8555396.1"/>
    </source>
</evidence>
<dbReference type="Proteomes" id="UP001062846">
    <property type="component" value="Chromosome 5"/>
</dbReference>
<accession>A0ACC0NR58</accession>
<keyword evidence="2" id="KW-1185">Reference proteome</keyword>
<organism evidence="1 2">
    <name type="scientific">Rhododendron molle</name>
    <name type="common">Chinese azalea</name>
    <name type="synonym">Azalea mollis</name>
    <dbReference type="NCBI Taxonomy" id="49168"/>
    <lineage>
        <taxon>Eukaryota</taxon>
        <taxon>Viridiplantae</taxon>
        <taxon>Streptophyta</taxon>
        <taxon>Embryophyta</taxon>
        <taxon>Tracheophyta</taxon>
        <taxon>Spermatophyta</taxon>
        <taxon>Magnoliopsida</taxon>
        <taxon>eudicotyledons</taxon>
        <taxon>Gunneridae</taxon>
        <taxon>Pentapetalae</taxon>
        <taxon>asterids</taxon>
        <taxon>Ericales</taxon>
        <taxon>Ericaceae</taxon>
        <taxon>Ericoideae</taxon>
        <taxon>Rhodoreae</taxon>
        <taxon>Rhododendron</taxon>
    </lineage>
</organism>
<protein>
    <submittedName>
        <fullName evidence="1">Uncharacterized protein</fullName>
    </submittedName>
</protein>
<proteinExistence type="predicted"/>
<dbReference type="EMBL" id="CM046392">
    <property type="protein sequence ID" value="KAI8555396.1"/>
    <property type="molecule type" value="Genomic_DNA"/>
</dbReference>